<sequence>MSTAPARLQAAYRRSIYAAAGAEARIGRRSPAVDALLRRLGARQGGFVTAWNPYSRRMPPGWNARMLARLRTAARRLPQAEGEGGHGRWRERHLLLAGDPHRLTVLARRFRQAAIVVVREDAPARLVVLR</sequence>
<reference evidence="1" key="1">
    <citation type="submission" date="2020-08" db="EMBL/GenBank/DDBJ databases">
        <authorList>
            <person name="Hu Y."/>
            <person name="Nguyen S.V."/>
            <person name="Li F."/>
            <person name="Fanning S."/>
        </authorList>
    </citation>
    <scope>NUCLEOTIDE SEQUENCE</scope>
    <source>
        <strain evidence="1">SYSU D8009</strain>
    </source>
</reference>
<comment type="caution">
    <text evidence="1">The sequence shown here is derived from an EMBL/GenBank/DDBJ whole genome shotgun (WGS) entry which is preliminary data.</text>
</comment>
<evidence type="ECO:0000313" key="1">
    <source>
        <dbReference type="EMBL" id="MBC4016918.1"/>
    </source>
</evidence>
<dbReference type="RefSeq" id="WP_186771687.1">
    <property type="nucleotide sequence ID" value="NZ_JACOMF010000020.1"/>
</dbReference>
<dbReference type="Proteomes" id="UP000600101">
    <property type="component" value="Unassembled WGS sequence"/>
</dbReference>
<gene>
    <name evidence="1" type="ORF">H7965_16475</name>
</gene>
<keyword evidence="2" id="KW-1185">Reference proteome</keyword>
<protein>
    <submittedName>
        <fullName evidence="1">DUF3293 domain-containing protein</fullName>
    </submittedName>
</protein>
<accession>A0A9X0UEM3</accession>
<organism evidence="1 2">
    <name type="scientific">Siccirubricoccus deserti</name>
    <dbReference type="NCBI Taxonomy" id="2013562"/>
    <lineage>
        <taxon>Bacteria</taxon>
        <taxon>Pseudomonadati</taxon>
        <taxon>Pseudomonadota</taxon>
        <taxon>Alphaproteobacteria</taxon>
        <taxon>Acetobacterales</taxon>
        <taxon>Roseomonadaceae</taxon>
        <taxon>Siccirubricoccus</taxon>
    </lineage>
</organism>
<dbReference type="EMBL" id="JACOMF010000020">
    <property type="protein sequence ID" value="MBC4016918.1"/>
    <property type="molecule type" value="Genomic_DNA"/>
</dbReference>
<proteinExistence type="predicted"/>
<evidence type="ECO:0000313" key="2">
    <source>
        <dbReference type="Proteomes" id="UP000600101"/>
    </source>
</evidence>
<dbReference type="AlphaFoldDB" id="A0A9X0UEM3"/>
<dbReference type="InterPro" id="IPR021710">
    <property type="entry name" value="DUF3293"/>
</dbReference>
<dbReference type="Pfam" id="PF11697">
    <property type="entry name" value="DUF3293"/>
    <property type="match status" value="1"/>
</dbReference>
<name>A0A9X0UEM3_9PROT</name>